<evidence type="ECO:0000313" key="1">
    <source>
        <dbReference type="EMBL" id="MFJ2823930.1"/>
    </source>
</evidence>
<reference evidence="1 2" key="1">
    <citation type="submission" date="2024-10" db="EMBL/GenBank/DDBJ databases">
        <title>The Natural Products Discovery Center: Release of the First 8490 Sequenced Strains for Exploring Actinobacteria Biosynthetic Diversity.</title>
        <authorList>
            <person name="Kalkreuter E."/>
            <person name="Kautsar S.A."/>
            <person name="Yang D."/>
            <person name="Bader C.D."/>
            <person name="Teijaro C.N."/>
            <person name="Fluegel L."/>
            <person name="Davis C.M."/>
            <person name="Simpson J.R."/>
            <person name="Lauterbach L."/>
            <person name="Steele A.D."/>
            <person name="Gui C."/>
            <person name="Meng S."/>
            <person name="Li G."/>
            <person name="Viehrig K."/>
            <person name="Ye F."/>
            <person name="Su P."/>
            <person name="Kiefer A.F."/>
            <person name="Nichols A."/>
            <person name="Cepeda A.J."/>
            <person name="Yan W."/>
            <person name="Fan B."/>
            <person name="Jiang Y."/>
            <person name="Adhikari A."/>
            <person name="Zheng C.-J."/>
            <person name="Schuster L."/>
            <person name="Cowan T.M."/>
            <person name="Smanski M.J."/>
            <person name="Chevrette M.G."/>
            <person name="De Carvalho L.P.S."/>
            <person name="Shen B."/>
        </authorList>
    </citation>
    <scope>NUCLEOTIDE SEQUENCE [LARGE SCALE GENOMIC DNA]</scope>
    <source>
        <strain evidence="1 2">NPDC087220</strain>
    </source>
</reference>
<sequence>MAETSEEAIRAYWKEHREQLRQCETQRSTLTNLLRVVTAALSGLIVQQKFTLNALPLCLFVATTGGYGAVAVAKYYERASYHLTQARALTATWRTGACWGPMKGSSEHARRTTASFPGCTAFGFTACG</sequence>
<organism evidence="1 2">
    <name type="scientific">Streptomyces toxytricini</name>
    <name type="common">Actinomyces toxytricini</name>
    <dbReference type="NCBI Taxonomy" id="67369"/>
    <lineage>
        <taxon>Bacteria</taxon>
        <taxon>Bacillati</taxon>
        <taxon>Actinomycetota</taxon>
        <taxon>Actinomycetes</taxon>
        <taxon>Kitasatosporales</taxon>
        <taxon>Streptomycetaceae</taxon>
        <taxon>Streptomyces</taxon>
    </lineage>
</organism>
<proteinExistence type="predicted"/>
<comment type="caution">
    <text evidence="1">The sequence shown here is derived from an EMBL/GenBank/DDBJ whole genome shotgun (WGS) entry which is preliminary data.</text>
</comment>
<dbReference type="Proteomes" id="UP001617351">
    <property type="component" value="Unassembled WGS sequence"/>
</dbReference>
<evidence type="ECO:0000313" key="2">
    <source>
        <dbReference type="Proteomes" id="UP001617351"/>
    </source>
</evidence>
<protein>
    <recommendedName>
        <fullName evidence="3">SMODS and SLOG-associating 2TM effector domain-containing protein</fullName>
    </recommendedName>
</protein>
<evidence type="ECO:0008006" key="3">
    <source>
        <dbReference type="Google" id="ProtNLM"/>
    </source>
</evidence>
<keyword evidence="2" id="KW-1185">Reference proteome</keyword>
<accession>A0ABW8EPP3</accession>
<dbReference type="RefSeq" id="WP_402383852.1">
    <property type="nucleotide sequence ID" value="NZ_JBIUYY010000010.1"/>
</dbReference>
<name>A0ABW8EPP3_STRT5</name>
<dbReference type="EMBL" id="JBIUYY010000010">
    <property type="protein sequence ID" value="MFJ2823930.1"/>
    <property type="molecule type" value="Genomic_DNA"/>
</dbReference>
<gene>
    <name evidence="1" type="ORF">ACIO7M_22855</name>
</gene>